<feature type="binding site" evidence="5">
    <location>
        <position position="374"/>
    </location>
    <ligand>
        <name>substrate</name>
    </ligand>
</feature>
<dbReference type="CDD" id="cd02152">
    <property type="entry name" value="OAT"/>
    <property type="match status" value="1"/>
</dbReference>
<dbReference type="PANTHER" id="PTHR23100">
    <property type="entry name" value="ARGININE BIOSYNTHESIS BIFUNCTIONAL PROTEIN ARGJ"/>
    <property type="match status" value="1"/>
</dbReference>
<dbReference type="Pfam" id="PF01960">
    <property type="entry name" value="ArgJ"/>
    <property type="match status" value="1"/>
</dbReference>
<dbReference type="AlphaFoldDB" id="A0A7C3RDN1"/>
<dbReference type="EMBL" id="DTLB01000036">
    <property type="protein sequence ID" value="HFW32460.1"/>
    <property type="molecule type" value="Genomic_DNA"/>
</dbReference>
<feature type="site" description="Involved in the stabilization of negative charge on the oxyanion by the formation of the oxyanion hole" evidence="5">
    <location>
        <position position="101"/>
    </location>
</feature>
<keyword evidence="3 5" id="KW-0068">Autocatalytic cleavage</keyword>
<dbReference type="HAMAP" id="MF_01106">
    <property type="entry name" value="ArgJ"/>
    <property type="match status" value="1"/>
</dbReference>
<comment type="similarity">
    <text evidence="1 5">Belongs to the ArgJ family.</text>
</comment>
<comment type="subunit">
    <text evidence="5">Heterotetramer of two alpha and two beta chains.</text>
</comment>
<dbReference type="SUPFAM" id="SSF56266">
    <property type="entry name" value="DmpA/ArgJ-like"/>
    <property type="match status" value="1"/>
</dbReference>
<feature type="binding site" evidence="5">
    <location>
        <position position="379"/>
    </location>
    <ligand>
        <name>substrate</name>
    </ligand>
</feature>
<dbReference type="Gene3D" id="3.60.70.12">
    <property type="entry name" value="L-amino peptidase D-ALA esterase/amidase"/>
    <property type="match status" value="1"/>
</dbReference>
<dbReference type="InterPro" id="IPR042195">
    <property type="entry name" value="ArgJ_beta_C"/>
</dbReference>
<dbReference type="UniPathway" id="UPA00068">
    <property type="reaction ID" value="UER00106"/>
</dbReference>
<evidence type="ECO:0000256" key="2">
    <source>
        <dbReference type="ARBA" id="ARBA00022679"/>
    </source>
</evidence>
<keyword evidence="4 5" id="KW-0012">Acyltransferase</keyword>
<protein>
    <recommendedName>
        <fullName evidence="5">Arginine biosynthesis bifunctional protein ArgJ</fullName>
    </recommendedName>
    <domain>
        <recommendedName>
            <fullName evidence="5">Glutamate N-acetyltransferase</fullName>
            <ecNumber evidence="5">2.3.1.35</ecNumber>
        </recommendedName>
        <alternativeName>
            <fullName evidence="5">Ornithine acetyltransferase</fullName>
            <shortName evidence="5">OATase</shortName>
        </alternativeName>
        <alternativeName>
            <fullName evidence="5">Ornithine transacetylase</fullName>
        </alternativeName>
    </domain>
    <domain>
        <recommendedName>
            <fullName evidence="5">Amino-acid acetyltransferase</fullName>
            <ecNumber evidence="5">2.3.1.1</ecNumber>
        </recommendedName>
        <alternativeName>
            <fullName evidence="5">N-acetylglutamate synthase</fullName>
            <shortName evidence="5">AGSase</shortName>
        </alternativeName>
    </domain>
    <component>
        <recommendedName>
            <fullName evidence="5">Arginine biosynthesis bifunctional protein ArgJ alpha chain</fullName>
        </recommendedName>
    </component>
    <component>
        <recommendedName>
            <fullName evidence="5">Arginine biosynthesis bifunctional protein ArgJ beta chain</fullName>
        </recommendedName>
    </component>
</protein>
<dbReference type="EC" id="2.3.1.1" evidence="5"/>
<keyword evidence="2 5" id="KW-0808">Transferase</keyword>
<feature type="active site" description="Nucleophile" evidence="5">
    <location>
        <position position="171"/>
    </location>
</feature>
<evidence type="ECO:0000256" key="4">
    <source>
        <dbReference type="ARBA" id="ARBA00023315"/>
    </source>
</evidence>
<keyword evidence="5" id="KW-0028">Amino-acid biosynthesis</keyword>
<dbReference type="InterPro" id="IPR002813">
    <property type="entry name" value="Arg_biosynth_ArgJ"/>
</dbReference>
<dbReference type="GO" id="GO:0006526">
    <property type="term" value="P:L-arginine biosynthetic process"/>
    <property type="evidence" value="ECO:0007669"/>
    <property type="project" value="UniProtKB-UniRule"/>
</dbReference>
<comment type="caution">
    <text evidence="6">The sequence shown here is derived from an EMBL/GenBank/DDBJ whole genome shotgun (WGS) entry which is preliminary data.</text>
</comment>
<keyword evidence="5" id="KW-0963">Cytoplasm</keyword>
<feature type="binding site" evidence="5">
    <location>
        <position position="249"/>
    </location>
    <ligand>
        <name>substrate</name>
    </ligand>
</feature>
<feature type="binding site" evidence="5">
    <location>
        <position position="140"/>
    </location>
    <ligand>
        <name>substrate</name>
    </ligand>
</feature>
<reference evidence="6" key="1">
    <citation type="journal article" date="2020" name="mSystems">
        <title>Genome- and Community-Level Interaction Insights into Carbon Utilization and Element Cycling Functions of Hydrothermarchaeota in Hydrothermal Sediment.</title>
        <authorList>
            <person name="Zhou Z."/>
            <person name="Liu Y."/>
            <person name="Xu W."/>
            <person name="Pan J."/>
            <person name="Luo Z.H."/>
            <person name="Li M."/>
        </authorList>
    </citation>
    <scope>NUCLEOTIDE SEQUENCE [LARGE SCALE GENOMIC DNA]</scope>
    <source>
        <strain evidence="6">SpSt-87</strain>
    </source>
</reference>
<name>A0A7C3RDN1_ARCFL</name>
<organism evidence="6">
    <name type="scientific">Archaeoglobus fulgidus</name>
    <dbReference type="NCBI Taxonomy" id="2234"/>
    <lineage>
        <taxon>Archaea</taxon>
        <taxon>Methanobacteriati</taxon>
        <taxon>Methanobacteriota</taxon>
        <taxon>Archaeoglobi</taxon>
        <taxon>Archaeoglobales</taxon>
        <taxon>Archaeoglobaceae</taxon>
        <taxon>Archaeoglobus</taxon>
    </lineage>
</organism>
<feature type="binding site" evidence="5">
    <location>
        <position position="160"/>
    </location>
    <ligand>
        <name>substrate</name>
    </ligand>
</feature>
<dbReference type="Gene3D" id="3.10.20.340">
    <property type="entry name" value="ArgJ beta chain, C-terminal domain"/>
    <property type="match status" value="1"/>
</dbReference>
<dbReference type="NCBIfam" id="NF003802">
    <property type="entry name" value="PRK05388.1"/>
    <property type="match status" value="1"/>
</dbReference>
<comment type="catalytic activity">
    <reaction evidence="5">
        <text>L-glutamate + acetyl-CoA = N-acetyl-L-glutamate + CoA + H(+)</text>
        <dbReference type="Rhea" id="RHEA:24292"/>
        <dbReference type="ChEBI" id="CHEBI:15378"/>
        <dbReference type="ChEBI" id="CHEBI:29985"/>
        <dbReference type="ChEBI" id="CHEBI:44337"/>
        <dbReference type="ChEBI" id="CHEBI:57287"/>
        <dbReference type="ChEBI" id="CHEBI:57288"/>
        <dbReference type="EC" id="2.3.1.1"/>
    </reaction>
</comment>
<feature type="chain" id="PRO_5028546878" description="Arginine biosynthesis bifunctional protein ArgJ beta chain" evidence="5">
    <location>
        <begin position="171"/>
        <end position="379"/>
    </location>
</feature>
<evidence type="ECO:0000256" key="3">
    <source>
        <dbReference type="ARBA" id="ARBA00022813"/>
    </source>
</evidence>
<evidence type="ECO:0000313" key="6">
    <source>
        <dbReference type="EMBL" id="HFW32460.1"/>
    </source>
</evidence>
<dbReference type="GO" id="GO:0005737">
    <property type="term" value="C:cytoplasm"/>
    <property type="evidence" value="ECO:0007669"/>
    <property type="project" value="UniProtKB-SubCell"/>
</dbReference>
<dbReference type="GO" id="GO:0004358">
    <property type="term" value="F:L-glutamate N-acetyltransferase activity, acting on acetyl-L-ornithine as donor"/>
    <property type="evidence" value="ECO:0007669"/>
    <property type="project" value="UniProtKB-UniRule"/>
</dbReference>
<keyword evidence="5" id="KW-0055">Arginine biosynthesis</keyword>
<accession>A0A7C3RDN1</accession>
<dbReference type="GO" id="GO:0006592">
    <property type="term" value="P:ornithine biosynthetic process"/>
    <property type="evidence" value="ECO:0007669"/>
    <property type="project" value="TreeGrafter"/>
</dbReference>
<keyword evidence="5" id="KW-0511">Multifunctional enzyme</keyword>
<dbReference type="EC" id="2.3.1.35" evidence="5"/>
<comment type="pathway">
    <text evidence="5">Amino-acid biosynthesis; L-arginine biosynthesis; L-ornithine and N-acetyl-L-glutamate from L-glutamate and N(2)-acetyl-L-ornithine (cyclic): step 1/1.</text>
</comment>
<dbReference type="PANTHER" id="PTHR23100:SF0">
    <property type="entry name" value="ARGININE BIOSYNTHESIS BIFUNCTIONAL PROTEIN ARGJ, MITOCHONDRIAL"/>
    <property type="match status" value="1"/>
</dbReference>
<feature type="site" description="Cleavage; by autolysis" evidence="5">
    <location>
        <begin position="170"/>
        <end position="171"/>
    </location>
</feature>
<comment type="function">
    <text evidence="5">Catalyzes two activities which are involved in the cyclic version of arginine biosynthesis: the synthesis of N-acetylglutamate from glutamate and acetyl-CoA as the acetyl donor, and of ornithine by transacetylation between N(2)-acetylornithine and glutamate.</text>
</comment>
<comment type="catalytic activity">
    <reaction evidence="5">
        <text>N(2)-acetyl-L-ornithine + L-glutamate = N-acetyl-L-glutamate + L-ornithine</text>
        <dbReference type="Rhea" id="RHEA:15349"/>
        <dbReference type="ChEBI" id="CHEBI:29985"/>
        <dbReference type="ChEBI" id="CHEBI:44337"/>
        <dbReference type="ChEBI" id="CHEBI:46911"/>
        <dbReference type="ChEBI" id="CHEBI:57805"/>
        <dbReference type="EC" id="2.3.1.35"/>
    </reaction>
</comment>
<feature type="binding site" evidence="5">
    <location>
        <position position="171"/>
    </location>
    <ligand>
        <name>substrate</name>
    </ligand>
</feature>
<evidence type="ECO:0000256" key="5">
    <source>
        <dbReference type="HAMAP-Rule" id="MF_01106"/>
    </source>
</evidence>
<feature type="site" description="Involved in the stabilization of negative charge on the oxyanion by the formation of the oxyanion hole" evidence="5">
    <location>
        <position position="102"/>
    </location>
</feature>
<dbReference type="GO" id="GO:0004042">
    <property type="term" value="F:L-glutamate N-acetyltransferase activity"/>
    <property type="evidence" value="ECO:0007669"/>
    <property type="project" value="UniProtKB-UniRule"/>
</dbReference>
<dbReference type="InterPro" id="IPR016117">
    <property type="entry name" value="ArgJ-like_dom_sf"/>
</dbReference>
<sequence length="379" mass="41003">MEITDIDGVFCSGLKEGRYGLGLVRVKGSVAGVFTQNRIRAAPVIVCEENIREGMVEGIIVNSGNANAYTGEQGLKDAEEMCKIAANLLGCEEKRVAVASTGVIGRRLDMEWIRRKAPEVYSSLGNAPENAHRFARAIITTDRFVKKAHSERAGIAAVAKGAGMIAPNMATMLCFAFTSAKFESGELYEMLKNAVDSTFNRLIVDGDTSTNDTVLLVSTGREKVDRDVFEHELHSVLYSIAKQIARDGEGATKVFEVHVEGGKSDDDANLIARAVASSLLVKTAIFGCDPNWGRIIAAAGYSGADVDERITLSLSDGSEEIFLVDSGRPLGTEEQARRLMQNSENLIIKLRLEKGAGRGFAIGCDLTYDYVKINAEYTT</sequence>
<dbReference type="NCBIfam" id="TIGR00120">
    <property type="entry name" value="ArgJ"/>
    <property type="match status" value="1"/>
</dbReference>
<gene>
    <name evidence="5 6" type="primary">argJ</name>
    <name evidence="6" type="ORF">ENW66_05855</name>
</gene>
<comment type="subcellular location">
    <subcellularLocation>
        <location evidence="5">Cytoplasm</location>
    </subcellularLocation>
</comment>
<comment type="pathway">
    <text evidence="5">Amino-acid biosynthesis; L-arginine biosynthesis; N(2)-acetyl-L-ornithine from L-glutamate: step 1/4.</text>
</comment>
<feature type="chain" id="PRO_5028546877" description="Arginine biosynthesis bifunctional protein ArgJ alpha chain" evidence="5">
    <location>
        <begin position="1"/>
        <end position="170"/>
    </location>
</feature>
<evidence type="ECO:0000256" key="1">
    <source>
        <dbReference type="ARBA" id="ARBA00006774"/>
    </source>
</evidence>
<proteinExistence type="inferred from homology"/>